<dbReference type="InterPro" id="IPR015927">
    <property type="entry name" value="Peptidase_S24_S26A/B/C"/>
</dbReference>
<dbReference type="EMBL" id="BAAAGG010000005">
    <property type="protein sequence ID" value="GAA0759672.1"/>
    <property type="molecule type" value="Genomic_DNA"/>
</dbReference>
<protein>
    <recommendedName>
        <fullName evidence="4">Peptidase S24/S26A/S26B/S26C domain-containing protein</fullName>
    </recommendedName>
</protein>
<gene>
    <name evidence="5" type="ORF">GCM10009433_18090</name>
</gene>
<dbReference type="SUPFAM" id="SSF51306">
    <property type="entry name" value="LexA/Signal peptidase"/>
    <property type="match status" value="1"/>
</dbReference>
<dbReference type="Pfam" id="PF00717">
    <property type="entry name" value="Peptidase_S24"/>
    <property type="match status" value="1"/>
</dbReference>
<organism evidence="5 6">
    <name type="scientific">Psychroflexus lacisalsi</name>
    <dbReference type="NCBI Taxonomy" id="503928"/>
    <lineage>
        <taxon>Bacteria</taxon>
        <taxon>Pseudomonadati</taxon>
        <taxon>Bacteroidota</taxon>
        <taxon>Flavobacteriia</taxon>
        <taxon>Flavobacteriales</taxon>
        <taxon>Flavobacteriaceae</taxon>
        <taxon>Psychroflexus</taxon>
    </lineage>
</organism>
<dbReference type="PANTHER" id="PTHR40661">
    <property type="match status" value="1"/>
</dbReference>
<evidence type="ECO:0000313" key="5">
    <source>
        <dbReference type="EMBL" id="GAA0759672.1"/>
    </source>
</evidence>
<dbReference type="Gene3D" id="2.10.109.10">
    <property type="entry name" value="Umud Fragment, subunit A"/>
    <property type="match status" value="1"/>
</dbReference>
<sequence>MDITAYKINKATGISALGIQNILDGKTKKPRRKTLDSILSYLENLVLGSELSEVNEPYATPLKTKNKGVPYYNVDFTSGFDMLINSDQQKADFFIDYQPYNDADFWVNNIGNSMSPKIENGDLLALKLKTDIQQIIYGEIYAIVMPEMRTIKYLRKSKLEGHIEFVPENLVDYDAQDMPIELIDKFFIVLESIKKFF</sequence>
<keyword evidence="1" id="KW-0805">Transcription regulation</keyword>
<keyword evidence="3" id="KW-0804">Transcription</keyword>
<reference evidence="6" key="1">
    <citation type="journal article" date="2019" name="Int. J. Syst. Evol. Microbiol.">
        <title>The Global Catalogue of Microorganisms (GCM) 10K type strain sequencing project: providing services to taxonomists for standard genome sequencing and annotation.</title>
        <authorList>
            <consortium name="The Broad Institute Genomics Platform"/>
            <consortium name="The Broad Institute Genome Sequencing Center for Infectious Disease"/>
            <person name="Wu L."/>
            <person name="Ma J."/>
        </authorList>
    </citation>
    <scope>NUCLEOTIDE SEQUENCE [LARGE SCALE GENOMIC DNA]</scope>
    <source>
        <strain evidence="6">JCM 16231</strain>
    </source>
</reference>
<dbReference type="PANTHER" id="PTHR40661:SF1">
    <property type="entry name" value="HTH CRO_C1-TYPE DOMAIN-CONTAINING PROTEIN"/>
    <property type="match status" value="1"/>
</dbReference>
<evidence type="ECO:0000256" key="2">
    <source>
        <dbReference type="ARBA" id="ARBA00023125"/>
    </source>
</evidence>
<evidence type="ECO:0000256" key="1">
    <source>
        <dbReference type="ARBA" id="ARBA00023015"/>
    </source>
</evidence>
<keyword evidence="6" id="KW-1185">Reference proteome</keyword>
<name>A0ABP3VMG4_9FLAO</name>
<dbReference type="RefSeq" id="WP_224454322.1">
    <property type="nucleotide sequence ID" value="NZ_BAAAGG010000005.1"/>
</dbReference>
<dbReference type="Proteomes" id="UP001500185">
    <property type="component" value="Unassembled WGS sequence"/>
</dbReference>
<keyword evidence="2" id="KW-0238">DNA-binding</keyword>
<feature type="domain" description="Peptidase S24/S26A/S26B/S26C" evidence="4">
    <location>
        <begin position="93"/>
        <end position="180"/>
    </location>
</feature>
<evidence type="ECO:0000259" key="4">
    <source>
        <dbReference type="Pfam" id="PF00717"/>
    </source>
</evidence>
<proteinExistence type="predicted"/>
<comment type="caution">
    <text evidence="5">The sequence shown here is derived from an EMBL/GenBank/DDBJ whole genome shotgun (WGS) entry which is preliminary data.</text>
</comment>
<dbReference type="InterPro" id="IPR039418">
    <property type="entry name" value="LexA-like"/>
</dbReference>
<evidence type="ECO:0000313" key="6">
    <source>
        <dbReference type="Proteomes" id="UP001500185"/>
    </source>
</evidence>
<dbReference type="CDD" id="cd06529">
    <property type="entry name" value="S24_LexA-like"/>
    <property type="match status" value="1"/>
</dbReference>
<dbReference type="InterPro" id="IPR036286">
    <property type="entry name" value="LexA/Signal_pep-like_sf"/>
</dbReference>
<evidence type="ECO:0000256" key="3">
    <source>
        <dbReference type="ARBA" id="ARBA00023163"/>
    </source>
</evidence>
<accession>A0ABP3VMG4</accession>